<dbReference type="PANTHER" id="PTHR11699">
    <property type="entry name" value="ALDEHYDE DEHYDROGENASE-RELATED"/>
    <property type="match status" value="1"/>
</dbReference>
<dbReference type="Gene3D" id="3.40.309.10">
    <property type="entry name" value="Aldehyde Dehydrogenase, Chain A, domain 2"/>
    <property type="match status" value="1"/>
</dbReference>
<dbReference type="eggNOG" id="KOG2450">
    <property type="taxonomic scope" value="Eukaryota"/>
</dbReference>
<evidence type="ECO:0000256" key="7">
    <source>
        <dbReference type="SAM" id="MobiDB-lite"/>
    </source>
</evidence>
<evidence type="ECO:0000259" key="8">
    <source>
        <dbReference type="Pfam" id="PF00171"/>
    </source>
</evidence>
<dbReference type="HOGENOM" id="CLU_005391_0_0_1"/>
<keyword evidence="2 6" id="KW-0560">Oxidoreductase</keyword>
<dbReference type="SUPFAM" id="SSF53720">
    <property type="entry name" value="ALDH-like"/>
    <property type="match status" value="1"/>
</dbReference>
<dbReference type="InterPro" id="IPR016163">
    <property type="entry name" value="Ald_DH_C"/>
</dbReference>
<gene>
    <name evidence="9" type="ORF">UCREL1_3470</name>
</gene>
<dbReference type="STRING" id="1287681.M7TS69"/>
<evidence type="ECO:0000256" key="2">
    <source>
        <dbReference type="ARBA" id="ARBA00023002"/>
    </source>
</evidence>
<feature type="active site" evidence="5">
    <location>
        <position position="213"/>
    </location>
</feature>
<dbReference type="OrthoDB" id="310895at2759"/>
<dbReference type="Proteomes" id="UP000012174">
    <property type="component" value="Unassembled WGS sequence"/>
</dbReference>
<dbReference type="InterPro" id="IPR015590">
    <property type="entry name" value="Aldehyde_DH_dom"/>
</dbReference>
<evidence type="ECO:0000256" key="4">
    <source>
        <dbReference type="ARBA" id="ARBA00049194"/>
    </source>
</evidence>
<dbReference type="InterPro" id="IPR016162">
    <property type="entry name" value="Ald_DH_N"/>
</dbReference>
<reference evidence="10" key="1">
    <citation type="journal article" date="2013" name="Genome Announc.">
        <title>Draft genome sequence of the grapevine dieback fungus Eutypa lata UCR-EL1.</title>
        <authorList>
            <person name="Blanco-Ulate B."/>
            <person name="Rolshausen P.E."/>
            <person name="Cantu D."/>
        </authorList>
    </citation>
    <scope>NUCLEOTIDE SEQUENCE [LARGE SCALE GENOMIC DNA]</scope>
    <source>
        <strain evidence="10">UCR-EL1</strain>
    </source>
</reference>
<dbReference type="InterPro" id="IPR029510">
    <property type="entry name" value="Ald_DH_CS_GLU"/>
</dbReference>
<proteinExistence type="inferred from homology"/>
<evidence type="ECO:0000256" key="5">
    <source>
        <dbReference type="PROSITE-ProRule" id="PRU10007"/>
    </source>
</evidence>
<evidence type="ECO:0000313" key="10">
    <source>
        <dbReference type="Proteomes" id="UP000012174"/>
    </source>
</evidence>
<dbReference type="KEGG" id="ela:UCREL1_3470"/>
<name>M7TS69_EUTLA</name>
<evidence type="ECO:0000313" key="9">
    <source>
        <dbReference type="EMBL" id="EMR69505.1"/>
    </source>
</evidence>
<comment type="catalytic activity">
    <reaction evidence="4">
        <text>an aldehyde + NAD(+) + H2O = a carboxylate + NADH + 2 H(+)</text>
        <dbReference type="Rhea" id="RHEA:16185"/>
        <dbReference type="ChEBI" id="CHEBI:15377"/>
        <dbReference type="ChEBI" id="CHEBI:15378"/>
        <dbReference type="ChEBI" id="CHEBI:17478"/>
        <dbReference type="ChEBI" id="CHEBI:29067"/>
        <dbReference type="ChEBI" id="CHEBI:57540"/>
        <dbReference type="ChEBI" id="CHEBI:57945"/>
        <dbReference type="EC" id="1.2.1.3"/>
    </reaction>
</comment>
<evidence type="ECO:0000256" key="3">
    <source>
        <dbReference type="ARBA" id="ARBA00024226"/>
    </source>
</evidence>
<dbReference type="InterPro" id="IPR016161">
    <property type="entry name" value="Ald_DH/histidinol_DH"/>
</dbReference>
<feature type="compositionally biased region" description="Basic and acidic residues" evidence="7">
    <location>
        <begin position="148"/>
        <end position="162"/>
    </location>
</feature>
<dbReference type="PROSITE" id="PS00687">
    <property type="entry name" value="ALDEHYDE_DEHYDR_GLU"/>
    <property type="match status" value="1"/>
</dbReference>
<dbReference type="AlphaFoldDB" id="M7TS69"/>
<dbReference type="Pfam" id="PF00171">
    <property type="entry name" value="Aldedh"/>
    <property type="match status" value="1"/>
</dbReference>
<dbReference type="GO" id="GO:0004029">
    <property type="term" value="F:aldehyde dehydrogenase (NAD+) activity"/>
    <property type="evidence" value="ECO:0007669"/>
    <property type="project" value="UniProtKB-EC"/>
</dbReference>
<sequence>MATPTTAPPPTALPSIPALSTYRHSSTDASKRWAVENPATGKALTTVQSGDEATVDAAPARDARLFDCGFLVAAFRYFGALVAKLPSQFYDRGSLYCTVHHEPFGVCAGILPFNWPPIHAGGQAGPGPRRREHLHPQAGGAGAAGGEPDLRDRGRGAPERRGAVRARPRPGGPRGPRLVAHPLVRRVSFTGSTANGTAVARGASATLTPAALELGGKNALVVFDDADMHAAVRAALEGGFFNKGKACTATSRMLVQRGTMYDGFVERLAAGVRRIKVGDGMDPGTHVGPQVSRAQQARLLEFIEVGKQEGARVAAQAELPTDPESKGGFFVPPTLFVDVREDMRVAKEEMFGPIVTVMPFDTFEDAVRITNSVEYGLVSVVFTQDQLKANRFVRAVEVGMVWVNNFVRNVLGTPFGGVKYSGYGREHTIETLYEWTQPKAVHSLSGIGKAMEWRGVNDIFGVSGSNVVE</sequence>
<dbReference type="EC" id="1.2.1.3" evidence="3"/>
<comment type="similarity">
    <text evidence="1 6">Belongs to the aldehyde dehydrogenase family.</text>
</comment>
<protein>
    <recommendedName>
        <fullName evidence="3">aldehyde dehydrogenase (NAD(+))</fullName>
        <ecNumber evidence="3">1.2.1.3</ecNumber>
    </recommendedName>
</protein>
<dbReference type="EMBL" id="KB706069">
    <property type="protein sequence ID" value="EMR69505.1"/>
    <property type="molecule type" value="Genomic_DNA"/>
</dbReference>
<keyword evidence="10" id="KW-1185">Reference proteome</keyword>
<organism evidence="9 10">
    <name type="scientific">Eutypa lata (strain UCR-EL1)</name>
    <name type="common">Grapevine dieback disease fungus</name>
    <name type="synonym">Eutypa armeniacae</name>
    <dbReference type="NCBI Taxonomy" id="1287681"/>
    <lineage>
        <taxon>Eukaryota</taxon>
        <taxon>Fungi</taxon>
        <taxon>Dikarya</taxon>
        <taxon>Ascomycota</taxon>
        <taxon>Pezizomycotina</taxon>
        <taxon>Sordariomycetes</taxon>
        <taxon>Xylariomycetidae</taxon>
        <taxon>Xylariales</taxon>
        <taxon>Diatrypaceae</taxon>
        <taxon>Eutypa</taxon>
    </lineage>
</organism>
<dbReference type="Gene3D" id="3.40.605.10">
    <property type="entry name" value="Aldehyde Dehydrogenase, Chain A, domain 1"/>
    <property type="match status" value="2"/>
</dbReference>
<feature type="domain" description="Aldehyde dehydrogenase" evidence="8">
    <location>
        <begin position="175"/>
        <end position="441"/>
    </location>
</feature>
<accession>M7TS69</accession>
<feature type="region of interest" description="Disordered" evidence="7">
    <location>
        <begin position="121"/>
        <end position="178"/>
    </location>
</feature>
<evidence type="ECO:0000256" key="1">
    <source>
        <dbReference type="ARBA" id="ARBA00009986"/>
    </source>
</evidence>
<dbReference type="FunFam" id="3.40.309.10:FF:000012">
    <property type="entry name" value="Betaine aldehyde dehydrogenase"/>
    <property type="match status" value="1"/>
</dbReference>
<evidence type="ECO:0000256" key="6">
    <source>
        <dbReference type="RuleBase" id="RU003345"/>
    </source>
</evidence>